<dbReference type="RefSeq" id="WP_206967611.1">
    <property type="nucleotide sequence ID" value="NZ_JAFLVX010000028.1"/>
</dbReference>
<feature type="non-terminal residue" evidence="1">
    <location>
        <position position="1"/>
    </location>
</feature>
<accession>A0ABS3HUW0</accession>
<sequence>FELLIDKYDSVENPNFYLPNNISQEEINKWAEKYCDLKDAKLKHLEKISKWSLHHEVKLDSTVKLKAKKAHEDMIEEVFKDNKGIGWGVGVILKNGLSNNFEFDESNKTKMVVIFNKDWLDDNQDYPTILNNFIHFFELFNSKLQFSMIESPYEQGNLTDLFRTKSKYYYKQSYTADLGINFHKLTFLSYYEYLDSKKIDLEKVFSYYYNNLLDEDYGFSEFFFNPSSKGNTYYERCKILIPEMDSLLKQFDFLQRYGKIDLELFELESQNTSYRDIKSLENKKFIYINSSETIKMCSLFFNSQSLLSFPEHKKNKNSFYEYLISGIKIEDFYPYQKDMLKLLIEQEILGISDENNLFIVNRKLIELYWLLWDKGYVSILSVPEDMKKIIESEIFKGNLKTESTLFSEQESDYISFVMDNKKFSNGLFIRNKITHGSFANKQECEYKNYYLELLLVLLLYTVRINEELDYFEEE</sequence>
<gene>
    <name evidence="1" type="ORF">DOK76_10650</name>
</gene>
<comment type="caution">
    <text evidence="1">The sequence shown here is derived from an EMBL/GenBank/DDBJ whole genome shotgun (WGS) entry which is preliminary data.</text>
</comment>
<organism evidence="1 2">
    <name type="scientific">Candidatus Vagococcus giribetii</name>
    <dbReference type="NCBI Taxonomy" id="2230876"/>
    <lineage>
        <taxon>Bacteria</taxon>
        <taxon>Bacillati</taxon>
        <taxon>Bacillota</taxon>
        <taxon>Bacilli</taxon>
        <taxon>Lactobacillales</taxon>
        <taxon>Enterococcaceae</taxon>
        <taxon>Vagococcus</taxon>
    </lineage>
</organism>
<evidence type="ECO:0000313" key="2">
    <source>
        <dbReference type="Proteomes" id="UP000664857"/>
    </source>
</evidence>
<dbReference type="EMBL" id="JAFLVX010000028">
    <property type="protein sequence ID" value="MBO0477535.1"/>
    <property type="molecule type" value="Genomic_DNA"/>
</dbReference>
<evidence type="ECO:0008006" key="3">
    <source>
        <dbReference type="Google" id="ProtNLM"/>
    </source>
</evidence>
<name>A0ABS3HUW0_9ENTE</name>
<protein>
    <recommendedName>
        <fullName evidence="3">DUF4209 domain-containing protein</fullName>
    </recommendedName>
</protein>
<evidence type="ECO:0000313" key="1">
    <source>
        <dbReference type="EMBL" id="MBO0477535.1"/>
    </source>
</evidence>
<keyword evidence="2" id="KW-1185">Reference proteome</keyword>
<dbReference type="Proteomes" id="UP000664857">
    <property type="component" value="Unassembled WGS sequence"/>
</dbReference>
<reference evidence="1 2" key="1">
    <citation type="submission" date="2021-03" db="EMBL/GenBank/DDBJ databases">
        <title>Enterococcal diversity collection.</title>
        <authorList>
            <person name="Gilmore M.S."/>
            <person name="Schwartzman J."/>
            <person name="Van Tyne D."/>
            <person name="Martin M."/>
            <person name="Earl A.M."/>
            <person name="Manson A.L."/>
            <person name="Straub T."/>
            <person name="Salamzade R."/>
            <person name="Saavedra J."/>
            <person name="Lebreton F."/>
            <person name="Prichula J."/>
            <person name="Schaufler K."/>
            <person name="Gaca A."/>
            <person name="Sgardioli B."/>
            <person name="Wagenaar J."/>
            <person name="Strong T."/>
        </authorList>
    </citation>
    <scope>NUCLEOTIDE SEQUENCE [LARGE SCALE GENOMIC DNA]</scope>
    <source>
        <strain evidence="1 2">DIV0080</strain>
    </source>
</reference>
<proteinExistence type="predicted"/>